<evidence type="ECO:0000313" key="3">
    <source>
        <dbReference type="Proteomes" id="UP000288547"/>
    </source>
</evidence>
<evidence type="ECO:0000256" key="1">
    <source>
        <dbReference type="SAM" id="Phobius"/>
    </source>
</evidence>
<feature type="transmembrane region" description="Helical" evidence="1">
    <location>
        <begin position="149"/>
        <end position="168"/>
    </location>
</feature>
<feature type="transmembrane region" description="Helical" evidence="1">
    <location>
        <begin position="114"/>
        <end position="137"/>
    </location>
</feature>
<dbReference type="EMBL" id="RZNB01000001">
    <property type="protein sequence ID" value="RWZ52541.1"/>
    <property type="molecule type" value="Genomic_DNA"/>
</dbReference>
<feature type="transmembrane region" description="Helical" evidence="1">
    <location>
        <begin position="85"/>
        <end position="108"/>
    </location>
</feature>
<accession>A0A3S3ZAM5</accession>
<comment type="caution">
    <text evidence="2">The sequence shown here is derived from an EMBL/GenBank/DDBJ whole genome shotgun (WGS) entry which is preliminary data.</text>
</comment>
<feature type="transmembrane region" description="Helical" evidence="1">
    <location>
        <begin position="174"/>
        <end position="193"/>
    </location>
</feature>
<feature type="transmembrane region" description="Helical" evidence="1">
    <location>
        <begin position="255"/>
        <end position="282"/>
    </location>
</feature>
<evidence type="ECO:0000313" key="2">
    <source>
        <dbReference type="EMBL" id="RWZ52541.1"/>
    </source>
</evidence>
<dbReference type="AlphaFoldDB" id="A0A3S3ZAM5"/>
<protein>
    <submittedName>
        <fullName evidence="2">Uncharacterized protein</fullName>
    </submittedName>
</protein>
<keyword evidence="1" id="KW-1133">Transmembrane helix</keyword>
<keyword evidence="3" id="KW-1185">Reference proteome</keyword>
<feature type="transmembrane region" description="Helical" evidence="1">
    <location>
        <begin position="213"/>
        <end position="235"/>
    </location>
</feature>
<dbReference type="Proteomes" id="UP000288547">
    <property type="component" value="Unassembled WGS sequence"/>
</dbReference>
<keyword evidence="1" id="KW-0812">Transmembrane</keyword>
<dbReference type="RefSeq" id="WP_128493384.1">
    <property type="nucleotide sequence ID" value="NZ_RZNB01000001.1"/>
</dbReference>
<proteinExistence type="predicted"/>
<organism evidence="2 3">
    <name type="scientific">Labedella phragmitis</name>
    <dbReference type="NCBI Taxonomy" id="2498849"/>
    <lineage>
        <taxon>Bacteria</taxon>
        <taxon>Bacillati</taxon>
        <taxon>Actinomycetota</taxon>
        <taxon>Actinomycetes</taxon>
        <taxon>Micrococcales</taxon>
        <taxon>Microbacteriaceae</taxon>
        <taxon>Labedella</taxon>
    </lineage>
</organism>
<gene>
    <name evidence="2" type="ORF">ELQ90_00860</name>
</gene>
<feature type="transmembrane region" description="Helical" evidence="1">
    <location>
        <begin position="294"/>
        <end position="314"/>
    </location>
</feature>
<sequence>MTTSIPSRAAGAGAGFTDALLRFLASLLPWAHQADAAERWTAAARSASPRDTRALVRAAMQAVVTADRRSPADPRLAHVVALGRLRLGAAFSATSVLSVLSFGMGWVFGDPTVFNAIGGLFGIAAAVAAVALFALVVPVLGSRARHLRTAASVSLGAMVAAAAVSALAPAEASLLLALVAFTSMGCALAALSWSAHLGSAGRGPRNSFRIAPLAVPLVLLTVACGVVAFVVRPLLAAPGMSLAEIDAALAASGEGGAVVLVNVIGIAVMVVGVSATVVLLALGSRDGWLRPSSARALAAAAGVALILFEFLFSFGTVMNILDLPIMTGTDEAPTLVLGVVGFALAAIALLEGARHPYPSPRTLTI</sequence>
<name>A0A3S3ZAM5_9MICO</name>
<feature type="transmembrane region" description="Helical" evidence="1">
    <location>
        <begin position="334"/>
        <end position="353"/>
    </location>
</feature>
<reference evidence="2 3" key="1">
    <citation type="submission" date="2018-12" db="EMBL/GenBank/DDBJ databases">
        <authorList>
            <person name="Li F."/>
        </authorList>
    </citation>
    <scope>NUCLEOTIDE SEQUENCE [LARGE SCALE GENOMIC DNA]</scope>
    <source>
        <strain evidence="2 3">11W25H-1</strain>
    </source>
</reference>
<keyword evidence="1" id="KW-0472">Membrane</keyword>